<name>A0A2P8ECG8_9BACT</name>
<dbReference type="AlphaFoldDB" id="A0A2P8ECG8"/>
<protein>
    <recommendedName>
        <fullName evidence="3">Signal transducing protein</fullName>
    </recommendedName>
</protein>
<dbReference type="OrthoDB" id="1036397at2"/>
<evidence type="ECO:0008006" key="3">
    <source>
        <dbReference type="Google" id="ProtNLM"/>
    </source>
</evidence>
<proteinExistence type="predicted"/>
<reference evidence="1 2" key="1">
    <citation type="submission" date="2018-03" db="EMBL/GenBank/DDBJ databases">
        <title>Genomic Encyclopedia of Archaeal and Bacterial Type Strains, Phase II (KMG-II): from individual species to whole genera.</title>
        <authorList>
            <person name="Goeker M."/>
        </authorList>
    </citation>
    <scope>NUCLEOTIDE SEQUENCE [LARGE SCALE GENOMIC DNA]</scope>
    <source>
        <strain evidence="1 2">DSM 28057</strain>
    </source>
</reference>
<gene>
    <name evidence="1" type="ORF">CLV48_10194</name>
</gene>
<keyword evidence="2" id="KW-1185">Reference proteome</keyword>
<evidence type="ECO:0000313" key="1">
    <source>
        <dbReference type="EMBL" id="PSL07165.1"/>
    </source>
</evidence>
<dbReference type="Proteomes" id="UP000240708">
    <property type="component" value="Unassembled WGS sequence"/>
</dbReference>
<accession>A0A2P8ECG8</accession>
<dbReference type="EMBL" id="PYGF01000001">
    <property type="protein sequence ID" value="PSL07165.1"/>
    <property type="molecule type" value="Genomic_DNA"/>
</dbReference>
<sequence length="71" mass="8221">MVEVFRTNVDTEETATFILELIAGQLGILNANFDLEDCDRIFRVAYCPREKIPEIIELFRSQGYLIEILPD</sequence>
<dbReference type="RefSeq" id="WP_106565291.1">
    <property type="nucleotide sequence ID" value="NZ_PYGF01000001.1"/>
</dbReference>
<organism evidence="1 2">
    <name type="scientific">Cecembia rubra</name>
    <dbReference type="NCBI Taxonomy" id="1485585"/>
    <lineage>
        <taxon>Bacteria</taxon>
        <taxon>Pseudomonadati</taxon>
        <taxon>Bacteroidota</taxon>
        <taxon>Cytophagia</taxon>
        <taxon>Cytophagales</taxon>
        <taxon>Cyclobacteriaceae</taxon>
        <taxon>Cecembia</taxon>
    </lineage>
</organism>
<evidence type="ECO:0000313" key="2">
    <source>
        <dbReference type="Proteomes" id="UP000240708"/>
    </source>
</evidence>
<comment type="caution">
    <text evidence="1">The sequence shown here is derived from an EMBL/GenBank/DDBJ whole genome shotgun (WGS) entry which is preliminary data.</text>
</comment>